<dbReference type="Proteomes" id="UP000236732">
    <property type="component" value="Unassembled WGS sequence"/>
</dbReference>
<keyword evidence="1" id="KW-0732">Signal</keyword>
<dbReference type="EMBL" id="FNVT01000019">
    <property type="protein sequence ID" value="SEH01188.1"/>
    <property type="molecule type" value="Genomic_DNA"/>
</dbReference>
<sequence>MKLRRIAAGVLLGALSVALWSLPAGADPLGDGTRVTIVEPNR</sequence>
<feature type="signal peptide" evidence="1">
    <location>
        <begin position="1"/>
        <end position="26"/>
    </location>
</feature>
<keyword evidence="3" id="KW-1185">Reference proteome</keyword>
<evidence type="ECO:0000313" key="3">
    <source>
        <dbReference type="Proteomes" id="UP000236732"/>
    </source>
</evidence>
<protein>
    <submittedName>
        <fullName evidence="2">Uncharacterized protein</fullName>
    </submittedName>
</protein>
<evidence type="ECO:0000313" key="2">
    <source>
        <dbReference type="EMBL" id="SEH01188.1"/>
    </source>
</evidence>
<dbReference type="RefSeq" id="WP_268808821.1">
    <property type="nucleotide sequence ID" value="NZ_FNVT01000019.1"/>
</dbReference>
<evidence type="ECO:0000256" key="1">
    <source>
        <dbReference type="SAM" id="SignalP"/>
    </source>
</evidence>
<name>A0A1H6ETK1_9ACTN</name>
<organism evidence="2 3">
    <name type="scientific">Nonomuraea solani</name>
    <dbReference type="NCBI Taxonomy" id="1144553"/>
    <lineage>
        <taxon>Bacteria</taxon>
        <taxon>Bacillati</taxon>
        <taxon>Actinomycetota</taxon>
        <taxon>Actinomycetes</taxon>
        <taxon>Streptosporangiales</taxon>
        <taxon>Streptosporangiaceae</taxon>
        <taxon>Nonomuraea</taxon>
    </lineage>
</organism>
<accession>A0A1H6ETK1</accession>
<gene>
    <name evidence="2" type="ORF">SAMN05444920_119118</name>
</gene>
<feature type="chain" id="PRO_5009297384" evidence="1">
    <location>
        <begin position="27"/>
        <end position="42"/>
    </location>
</feature>
<proteinExistence type="predicted"/>
<dbReference type="AlphaFoldDB" id="A0A1H6ETK1"/>
<reference evidence="2 3" key="1">
    <citation type="submission" date="2016-10" db="EMBL/GenBank/DDBJ databases">
        <authorList>
            <person name="de Groot N.N."/>
        </authorList>
    </citation>
    <scope>NUCLEOTIDE SEQUENCE [LARGE SCALE GENOMIC DNA]</scope>
    <source>
        <strain evidence="2 3">CGMCC 4.7037</strain>
    </source>
</reference>